<evidence type="ECO:0000313" key="1">
    <source>
        <dbReference type="EMBL" id="CAG8501037.1"/>
    </source>
</evidence>
<accession>A0ACA9L0Q7</accession>
<reference evidence="1" key="1">
    <citation type="submission" date="2021-06" db="EMBL/GenBank/DDBJ databases">
        <authorList>
            <person name="Kallberg Y."/>
            <person name="Tangrot J."/>
            <person name="Rosling A."/>
        </authorList>
    </citation>
    <scope>NUCLEOTIDE SEQUENCE</scope>
    <source>
        <strain evidence="1">MA461A</strain>
    </source>
</reference>
<gene>
    <name evidence="1" type="ORF">RPERSI_LOCUS1824</name>
</gene>
<dbReference type="Proteomes" id="UP000789920">
    <property type="component" value="Unassembled WGS sequence"/>
</dbReference>
<protein>
    <submittedName>
        <fullName evidence="1">24404_t:CDS:1</fullName>
    </submittedName>
</protein>
<evidence type="ECO:0000313" key="2">
    <source>
        <dbReference type="Proteomes" id="UP000789920"/>
    </source>
</evidence>
<feature type="non-terminal residue" evidence="1">
    <location>
        <position position="96"/>
    </location>
</feature>
<proteinExistence type="predicted"/>
<name>A0ACA9L0Q7_9GLOM</name>
<comment type="caution">
    <text evidence="1">The sequence shown here is derived from an EMBL/GenBank/DDBJ whole genome shotgun (WGS) entry which is preliminary data.</text>
</comment>
<keyword evidence="2" id="KW-1185">Reference proteome</keyword>
<organism evidence="1 2">
    <name type="scientific">Racocetra persica</name>
    <dbReference type="NCBI Taxonomy" id="160502"/>
    <lineage>
        <taxon>Eukaryota</taxon>
        <taxon>Fungi</taxon>
        <taxon>Fungi incertae sedis</taxon>
        <taxon>Mucoromycota</taxon>
        <taxon>Glomeromycotina</taxon>
        <taxon>Glomeromycetes</taxon>
        <taxon>Diversisporales</taxon>
        <taxon>Gigasporaceae</taxon>
        <taxon>Racocetra</taxon>
    </lineage>
</organism>
<sequence length="96" mass="11105">MENQVLYPLQPHFVQSQIDNTNIDLYDVNAVNVGQTNNNRMLCPPVYDNHVIMNEQCLFPQQFDQVGQPLVEMISYPNLILTDIPTFEIDQIDLKP</sequence>
<dbReference type="EMBL" id="CAJVQC010001817">
    <property type="protein sequence ID" value="CAG8501037.1"/>
    <property type="molecule type" value="Genomic_DNA"/>
</dbReference>